<dbReference type="AlphaFoldDB" id="A0A2G5NUE2"/>
<organism evidence="13 14">
    <name type="scientific">Macrococcoides goetzii</name>
    <dbReference type="NCBI Taxonomy" id="1891097"/>
    <lineage>
        <taxon>Bacteria</taxon>
        <taxon>Bacillati</taxon>
        <taxon>Bacillota</taxon>
        <taxon>Bacilli</taxon>
        <taxon>Bacillales</taxon>
        <taxon>Staphylococcaceae</taxon>
        <taxon>Macrococcoides</taxon>
    </lineage>
</organism>
<dbReference type="InterPro" id="IPR040980">
    <property type="entry name" value="SWI2_SNF2"/>
</dbReference>
<keyword evidence="4" id="KW-0540">Nuclease</keyword>
<reference evidence="13 14" key="1">
    <citation type="journal article" date="2018" name="Front. Microbiol.">
        <title>Description and Comparative Genomics of Macrococcus caseolyticus subsp. hominis subsp. nov., Macrococcus goetzii sp. nov., Macrococcus epidermidis sp. nov., and Macrococcus bohemicus sp. nov., Novel Macrococci From Human Clinical Material With Virulence Potential and Suspected Uptake of Foreign DNA by Natural Transformation.</title>
        <authorList>
            <person name="Maslanova I."/>
            <person name="Wertheimer Z."/>
            <person name="Sedlacek I."/>
            <person name="Svec P."/>
            <person name="Indrakova A."/>
            <person name="Kovarovic V."/>
            <person name="Schumann P."/>
            <person name="Sproer C."/>
            <person name="Kralova S."/>
            <person name="Sedo O."/>
            <person name="Kristofova L."/>
            <person name="Vrbovska V."/>
            <person name="Fuzik T."/>
            <person name="Petras P."/>
            <person name="Zdrahal Z."/>
            <person name="Ruzickova V."/>
            <person name="Doskar J."/>
            <person name="Pantucek R."/>
        </authorList>
    </citation>
    <scope>NUCLEOTIDE SEQUENCE [LARGE SCALE GENOMIC DNA]</scope>
    <source>
        <strain evidence="13 14">CCM 4927</strain>
    </source>
</reference>
<keyword evidence="6 11" id="KW-0680">Restriction system</keyword>
<dbReference type="NCBIfam" id="TIGR00348">
    <property type="entry name" value="hsdR"/>
    <property type="match status" value="1"/>
</dbReference>
<evidence type="ECO:0000256" key="9">
    <source>
        <dbReference type="ARBA" id="ARBA00022840"/>
    </source>
</evidence>
<keyword evidence="8 11" id="KW-0378">Hydrolase</keyword>
<evidence type="ECO:0000256" key="11">
    <source>
        <dbReference type="RuleBase" id="RU364115"/>
    </source>
</evidence>
<dbReference type="InterPro" id="IPR027417">
    <property type="entry name" value="P-loop_NTPase"/>
</dbReference>
<comment type="caution">
    <text evidence="13">The sequence shown here is derived from an EMBL/GenBank/DDBJ whole genome shotgun (WGS) entry which is preliminary data.</text>
</comment>
<dbReference type="GO" id="GO:0003677">
    <property type="term" value="F:DNA binding"/>
    <property type="evidence" value="ECO:0007669"/>
    <property type="project" value="UniProtKB-KW"/>
</dbReference>
<dbReference type="GO" id="GO:0005524">
    <property type="term" value="F:ATP binding"/>
    <property type="evidence" value="ECO:0007669"/>
    <property type="project" value="UniProtKB-KW"/>
</dbReference>
<comment type="similarity">
    <text evidence="2 11">Belongs to the HsdR family.</text>
</comment>
<evidence type="ECO:0000256" key="3">
    <source>
        <dbReference type="ARBA" id="ARBA00011296"/>
    </source>
</evidence>
<keyword evidence="14" id="KW-1185">Reference proteome</keyword>
<evidence type="ECO:0000313" key="13">
    <source>
        <dbReference type="EMBL" id="RAI79059.1"/>
    </source>
</evidence>
<dbReference type="Proteomes" id="UP000229523">
    <property type="component" value="Unassembled WGS sequence"/>
</dbReference>
<keyword evidence="10 11" id="KW-0238">DNA-binding</keyword>
<dbReference type="InterPro" id="IPR004473">
    <property type="entry name" value="Restrct_endonuc_typeI_HsdR"/>
</dbReference>
<evidence type="ECO:0000259" key="12">
    <source>
        <dbReference type="PROSITE" id="PS51192"/>
    </source>
</evidence>
<comment type="function">
    <text evidence="11">Subunit R is required for both nuclease and ATPase activities, but not for modification.</text>
</comment>
<dbReference type="InterPro" id="IPR007409">
    <property type="entry name" value="Restrct_endonuc_type1_HsdR_N"/>
</dbReference>
<keyword evidence="9 11" id="KW-0067">ATP-binding</keyword>
<dbReference type="RefSeq" id="WP_099577163.1">
    <property type="nucleotide sequence ID" value="NZ_MJBI02000011.1"/>
</dbReference>
<dbReference type="EC" id="3.1.21.3" evidence="11"/>
<dbReference type="EMBL" id="MJBI02000011">
    <property type="protein sequence ID" value="RAI79059.1"/>
    <property type="molecule type" value="Genomic_DNA"/>
</dbReference>
<dbReference type="GO" id="GO:0009307">
    <property type="term" value="P:DNA restriction-modification system"/>
    <property type="evidence" value="ECO:0007669"/>
    <property type="project" value="UniProtKB-KW"/>
</dbReference>
<dbReference type="CDD" id="cd18800">
    <property type="entry name" value="SF2_C_EcoR124I-like"/>
    <property type="match status" value="1"/>
</dbReference>
<dbReference type="PANTHER" id="PTHR30195:SF15">
    <property type="entry name" value="TYPE I RESTRICTION ENZYME HINDI ENDONUCLEASE SUBUNIT"/>
    <property type="match status" value="1"/>
</dbReference>
<evidence type="ECO:0000256" key="5">
    <source>
        <dbReference type="ARBA" id="ARBA00022741"/>
    </source>
</evidence>
<dbReference type="CDD" id="cd18030">
    <property type="entry name" value="DEXHc_RE_I_HsdR"/>
    <property type="match status" value="1"/>
</dbReference>
<proteinExistence type="inferred from homology"/>
<comment type="subunit">
    <text evidence="3 11">The type I restriction/modification system is composed of three polypeptides R, M and S.</text>
</comment>
<dbReference type="InterPro" id="IPR051268">
    <property type="entry name" value="Type-I_R_enzyme_R_subunit"/>
</dbReference>
<feature type="domain" description="Helicase ATP-binding" evidence="12">
    <location>
        <begin position="286"/>
        <end position="468"/>
    </location>
</feature>
<dbReference type="InterPro" id="IPR014001">
    <property type="entry name" value="Helicase_ATP-bd"/>
</dbReference>
<dbReference type="PROSITE" id="PS51192">
    <property type="entry name" value="HELICASE_ATP_BIND_1"/>
    <property type="match status" value="1"/>
</dbReference>
<dbReference type="SMART" id="SM00487">
    <property type="entry name" value="DEXDc"/>
    <property type="match status" value="1"/>
</dbReference>
<evidence type="ECO:0000256" key="4">
    <source>
        <dbReference type="ARBA" id="ARBA00022722"/>
    </source>
</evidence>
<evidence type="ECO:0000256" key="6">
    <source>
        <dbReference type="ARBA" id="ARBA00022747"/>
    </source>
</evidence>
<evidence type="ECO:0000256" key="2">
    <source>
        <dbReference type="ARBA" id="ARBA00008598"/>
    </source>
</evidence>
<dbReference type="Pfam" id="PF22679">
    <property type="entry name" value="T1R_D3-like"/>
    <property type="match status" value="1"/>
</dbReference>
<comment type="catalytic activity">
    <reaction evidence="1 11">
        <text>Endonucleolytic cleavage of DNA to give random double-stranded fragments with terminal 5'-phosphates, ATP is simultaneously hydrolyzed.</text>
        <dbReference type="EC" id="3.1.21.3"/>
    </reaction>
</comment>
<dbReference type="InterPro" id="IPR055180">
    <property type="entry name" value="HsdR_RecA-like_helicase_dom_2"/>
</dbReference>
<evidence type="ECO:0000256" key="10">
    <source>
        <dbReference type="ARBA" id="ARBA00023125"/>
    </source>
</evidence>
<dbReference type="Gene3D" id="3.90.1570.50">
    <property type="match status" value="1"/>
</dbReference>
<name>A0A2G5NUE2_9STAP</name>
<sequence length="1036" mass="117061">MNPFNEAYLEAACFEWLEEVGYEVLNGPDIAHDGIYPERSSYRDVVLEDRLFDALRRINPSVDSKVIEEAGRKVIANTSPNVVLNNKDFHQYVTKGIDVETLSDDGVNPTVKVYLFDFENIHNNDFVAVNQFTIIQDNITKRPDVILFVNGLPLVVMELKSASSEDVSITSAYNQLQTYKKSISSLFRFNEMLIISDGVNARVGSLTANEERFMKWRTMDGQNKAEDNMVQLEVMIKGMLEPGRLLDIIKNFILFQTDGENTFKILAAYHQYFAVNKAVEKAKLASSIEGDKKIGVVWHTQGSGKSLSMVFYAGKLVQELNNPTIVVLTDRNDLDNQLFDTFSKSSEILVNTPRQAEDSNHLRELLDVESGGVIFSTLQKFTPDSDGKMPCLTERRNVIVMADEAHRSQYGFSAHMSHAKGSEGELKYGFAKYVRDALPNASFVGFTGTPVESTDRNTPAVFGEYIDVYDMTQAVEDGATVKIYYESRIIPLLLPDGLSIDNDYEEITESQEETTKERLKSKWSRVAAVAGSKSRLEKLAIDIVEHFDKREAAIAGKAMAVVMSRRIAVDLYKEIIKLKPEWHSDDDNKGVIKVVMTGSSSDPEDMQPFVKSKPVRKLYEKRMKDVNDPLKIVIVRDMWLTGFDAPSMHTMYIDKPMQGHNLMQAIARVNRVFKDKPGGLIVDYIGIADSLKEALKQYTDNDKDNTGIDTDQAVNIMLEKHQLIRELLHGHDYSNYNAEKASLRMQAMINTMDYVMGLGEEDKKRFLNLVVELGKAYALCSTTEEAVKINEEIGFFKAVKATIVKKLSERSGVTKTKDQLDYEINQLVSKSIISEDVIDVYKELGIENPDISILSDKFLEDVKALPQKNLAVALLNRLLAGKVKAIQRTNLIQARKFSEMLGDALNRYNKRTIETSKVIEELIQLAKEMDSAHKRGEHTGMIKEEVAFYDALASHETAEQVLGDDVLKAIAHELTKSIKENMSVDWNLRENARAKMRVVVRRLLKKYGYPPDLQKMAVDTVIEQAELMAEQMSWEL</sequence>
<dbReference type="Gene3D" id="3.40.50.300">
    <property type="entry name" value="P-loop containing nucleotide triphosphate hydrolases"/>
    <property type="match status" value="3"/>
</dbReference>
<accession>A0A2G5NUE2</accession>
<dbReference type="InterPro" id="IPR021810">
    <property type="entry name" value="T1RH-like_C"/>
</dbReference>
<dbReference type="Pfam" id="PF18766">
    <property type="entry name" value="SWI2_SNF2"/>
    <property type="match status" value="1"/>
</dbReference>
<dbReference type="SUPFAM" id="SSF52540">
    <property type="entry name" value="P-loop containing nucleoside triphosphate hydrolases"/>
    <property type="match status" value="1"/>
</dbReference>
<dbReference type="Pfam" id="PF11867">
    <property type="entry name" value="T1RH-like_C"/>
    <property type="match status" value="1"/>
</dbReference>
<evidence type="ECO:0000256" key="7">
    <source>
        <dbReference type="ARBA" id="ARBA00022759"/>
    </source>
</evidence>
<protein>
    <recommendedName>
        <fullName evidence="11">Type I restriction enzyme endonuclease subunit</fullName>
        <shortName evidence="11">R protein</shortName>
        <ecNumber evidence="11">3.1.21.3</ecNumber>
    </recommendedName>
    <alternativeName>
        <fullName evidence="11">Type-1 restriction enzyme R protein</fullName>
    </alternativeName>
</protein>
<dbReference type="CDD" id="cd22332">
    <property type="entry name" value="HsdR_N"/>
    <property type="match status" value="1"/>
</dbReference>
<evidence type="ECO:0000256" key="1">
    <source>
        <dbReference type="ARBA" id="ARBA00000851"/>
    </source>
</evidence>
<dbReference type="GO" id="GO:0009035">
    <property type="term" value="F:type I site-specific deoxyribonuclease activity"/>
    <property type="evidence" value="ECO:0007669"/>
    <property type="project" value="UniProtKB-EC"/>
</dbReference>
<dbReference type="Pfam" id="PF04313">
    <property type="entry name" value="HSDR_N"/>
    <property type="match status" value="1"/>
</dbReference>
<keyword evidence="7 13" id="KW-0255">Endonuclease</keyword>
<dbReference type="PANTHER" id="PTHR30195">
    <property type="entry name" value="TYPE I SITE-SPECIFIC DEOXYRIBONUCLEASE PROTEIN SUBUNIT M AND R"/>
    <property type="match status" value="1"/>
</dbReference>
<evidence type="ECO:0000256" key="8">
    <source>
        <dbReference type="ARBA" id="ARBA00022801"/>
    </source>
</evidence>
<gene>
    <name evidence="13" type="ORF">BFS35_012640</name>
</gene>
<evidence type="ECO:0000313" key="14">
    <source>
        <dbReference type="Proteomes" id="UP000229523"/>
    </source>
</evidence>
<keyword evidence="5 11" id="KW-0547">Nucleotide-binding</keyword>